<dbReference type="InterPro" id="IPR036138">
    <property type="entry name" value="PBP_dimer_sf"/>
</dbReference>
<keyword evidence="3 5" id="KW-0472">Membrane</keyword>
<keyword evidence="2" id="KW-0645">Protease</keyword>
<comment type="subcellular location">
    <subcellularLocation>
        <location evidence="1">Membrane</location>
    </subcellularLocation>
</comment>
<keyword evidence="5" id="KW-0812">Transmembrane</keyword>
<keyword evidence="9" id="KW-1185">Reference proteome</keyword>
<dbReference type="SUPFAM" id="SSF56519">
    <property type="entry name" value="Penicillin binding protein dimerisation domain"/>
    <property type="match status" value="1"/>
</dbReference>
<feature type="region of interest" description="Disordered" evidence="4">
    <location>
        <begin position="1"/>
        <end position="42"/>
    </location>
</feature>
<evidence type="ECO:0000256" key="4">
    <source>
        <dbReference type="SAM" id="MobiDB-lite"/>
    </source>
</evidence>
<dbReference type="Pfam" id="PF00905">
    <property type="entry name" value="Transpeptidase"/>
    <property type="match status" value="1"/>
</dbReference>
<evidence type="ECO:0000256" key="3">
    <source>
        <dbReference type="ARBA" id="ARBA00023136"/>
    </source>
</evidence>
<comment type="caution">
    <text evidence="8">The sequence shown here is derived from an EMBL/GenBank/DDBJ whole genome shotgun (WGS) entry which is preliminary data.</text>
</comment>
<sequence>MKRFISALRRTSRPAAPVAGETGSSRAARIPGRRRPGRDAPQSSGRFALAIGLFAAVYIVIGARLVEWGVAPGETATYFRSNPIMSARPQILDRDGRVLATDITTFSLFAEPRRVIDADEASELLLTVLPDLDPKWLYKKLSGEQGFVWLRRELTPGQKQAILDLGIPGVGFRSEKSRFYPGRSTAAYIVGHVNVDNQGTAGMEKWIDDQGFRALQNSGLATETDLTPVKLSMDLRVQHIVQDEIEQAMQRYQSLAAGGIVLDVETGEVVAMTSVPDYDPNVPSQALDKNRLNRMSAGLYEMGSTFKTFTTAMALDSGKVKLTDSFDATKPIRIGGFSISDFHGKRRVLSVPEIFIYSSNIGTAQEAEKVGIPGHQAFLTKLGLLSKWDTELPEVATPTQPKVWKLINSITISFGHGVSTTPMNTAVAAAALMNGGKLIPPTFLPRSKEEADAIAERVVSEKTSEEMRYLFRLNVADQRGSGNNADIKGYRVGGKTGTANKVVQGRYSDTKKFNAFLASFPIDHPRYIVLTVIDEPKAEKGKYYATAGMNAAVMAGNIIRRSATFLGVHPEFGETGKSLLVSY</sequence>
<evidence type="ECO:0000259" key="6">
    <source>
        <dbReference type="Pfam" id="PF00905"/>
    </source>
</evidence>
<dbReference type="Gene3D" id="3.40.710.10">
    <property type="entry name" value="DD-peptidase/beta-lactamase superfamily"/>
    <property type="match status" value="1"/>
</dbReference>
<evidence type="ECO:0000313" key="9">
    <source>
        <dbReference type="Proteomes" id="UP000469011"/>
    </source>
</evidence>
<evidence type="ECO:0000313" key="8">
    <source>
        <dbReference type="EMBL" id="NDW03207.1"/>
    </source>
</evidence>
<dbReference type="PANTHER" id="PTHR30627">
    <property type="entry name" value="PEPTIDOGLYCAN D,D-TRANSPEPTIDASE"/>
    <property type="match status" value="1"/>
</dbReference>
<dbReference type="PANTHER" id="PTHR30627:SF1">
    <property type="entry name" value="PEPTIDOGLYCAN D,D-TRANSPEPTIDASE FTSI"/>
    <property type="match status" value="1"/>
</dbReference>
<dbReference type="AlphaFoldDB" id="A0A6N9SVX2"/>
<keyword evidence="5" id="KW-1133">Transmembrane helix</keyword>
<dbReference type="GO" id="GO:0008658">
    <property type="term" value="F:penicillin binding"/>
    <property type="evidence" value="ECO:0007669"/>
    <property type="project" value="InterPro"/>
</dbReference>
<feature type="domain" description="Penicillin-binding protein transpeptidase" evidence="6">
    <location>
        <begin position="260"/>
        <end position="543"/>
    </location>
</feature>
<proteinExistence type="predicted"/>
<keyword evidence="2" id="KW-0121">Carboxypeptidase</keyword>
<dbReference type="GO" id="GO:0071555">
    <property type="term" value="P:cell wall organization"/>
    <property type="evidence" value="ECO:0007669"/>
    <property type="project" value="TreeGrafter"/>
</dbReference>
<gene>
    <name evidence="8" type="ORF">GTK09_02100</name>
</gene>
<dbReference type="InterPro" id="IPR005311">
    <property type="entry name" value="PBP_dimer"/>
</dbReference>
<evidence type="ECO:0000259" key="7">
    <source>
        <dbReference type="Pfam" id="PF03717"/>
    </source>
</evidence>
<dbReference type="InterPro" id="IPR050515">
    <property type="entry name" value="Beta-lactam/transpept"/>
</dbReference>
<evidence type="ECO:0000256" key="1">
    <source>
        <dbReference type="ARBA" id="ARBA00004370"/>
    </source>
</evidence>
<organism evidence="8 9">
    <name type="scientific">Jiella pacifica</name>
    <dbReference type="NCBI Taxonomy" id="2696469"/>
    <lineage>
        <taxon>Bacteria</taxon>
        <taxon>Pseudomonadati</taxon>
        <taxon>Pseudomonadota</taxon>
        <taxon>Alphaproteobacteria</taxon>
        <taxon>Hyphomicrobiales</taxon>
        <taxon>Aurantimonadaceae</taxon>
        <taxon>Jiella</taxon>
    </lineage>
</organism>
<dbReference type="Gene3D" id="3.30.450.330">
    <property type="match status" value="1"/>
</dbReference>
<name>A0A6N9SVX2_9HYPH</name>
<protein>
    <submittedName>
        <fullName evidence="8">Penicillin-binding protein 2</fullName>
    </submittedName>
</protein>
<dbReference type="RefSeq" id="WP_163460803.1">
    <property type="nucleotide sequence ID" value="NZ_JAAAMG010000001.1"/>
</dbReference>
<dbReference type="InterPro" id="IPR001460">
    <property type="entry name" value="PCN-bd_Tpept"/>
</dbReference>
<feature type="domain" description="Penicillin-binding protein dimerisation" evidence="7">
    <location>
        <begin position="85"/>
        <end position="198"/>
    </location>
</feature>
<evidence type="ECO:0000256" key="5">
    <source>
        <dbReference type="SAM" id="Phobius"/>
    </source>
</evidence>
<dbReference type="SUPFAM" id="SSF56601">
    <property type="entry name" value="beta-lactamase/transpeptidase-like"/>
    <property type="match status" value="1"/>
</dbReference>
<reference evidence="8 9" key="1">
    <citation type="submission" date="2020-01" db="EMBL/GenBank/DDBJ databases">
        <title>Jiella pacifica sp. nov.</title>
        <authorList>
            <person name="Xue Z."/>
            <person name="Zhu S."/>
            <person name="Chen J."/>
            <person name="Yang J."/>
        </authorList>
    </citation>
    <scope>NUCLEOTIDE SEQUENCE [LARGE SCALE GENOMIC DNA]</scope>
    <source>
        <strain evidence="8 9">40Bstr34</strain>
    </source>
</reference>
<dbReference type="InterPro" id="IPR012338">
    <property type="entry name" value="Beta-lactam/transpept-like"/>
</dbReference>
<dbReference type="Gene3D" id="3.90.1310.10">
    <property type="entry name" value="Penicillin-binding protein 2a (Domain 2)"/>
    <property type="match status" value="1"/>
</dbReference>
<dbReference type="Proteomes" id="UP000469011">
    <property type="component" value="Unassembled WGS sequence"/>
</dbReference>
<accession>A0A6N9SVX2</accession>
<feature type="transmembrane region" description="Helical" evidence="5">
    <location>
        <begin position="47"/>
        <end position="66"/>
    </location>
</feature>
<dbReference type="Pfam" id="PF03717">
    <property type="entry name" value="PBP_dimer"/>
    <property type="match status" value="1"/>
</dbReference>
<evidence type="ECO:0000256" key="2">
    <source>
        <dbReference type="ARBA" id="ARBA00022645"/>
    </source>
</evidence>
<dbReference type="EMBL" id="JAAAMG010000001">
    <property type="protein sequence ID" value="NDW03207.1"/>
    <property type="molecule type" value="Genomic_DNA"/>
</dbReference>
<keyword evidence="2" id="KW-0378">Hydrolase</keyword>
<dbReference type="GO" id="GO:0005886">
    <property type="term" value="C:plasma membrane"/>
    <property type="evidence" value="ECO:0007669"/>
    <property type="project" value="TreeGrafter"/>
</dbReference>
<dbReference type="GO" id="GO:0004180">
    <property type="term" value="F:carboxypeptidase activity"/>
    <property type="evidence" value="ECO:0007669"/>
    <property type="project" value="UniProtKB-KW"/>
</dbReference>